<evidence type="ECO:0000259" key="1">
    <source>
        <dbReference type="PROSITE" id="PS00028"/>
    </source>
</evidence>
<dbReference type="EMBL" id="OE000322">
    <property type="protein sequence ID" value="CAD7453384.1"/>
    <property type="molecule type" value="Genomic_DNA"/>
</dbReference>
<protein>
    <recommendedName>
        <fullName evidence="1">C2H2-type domain-containing protein</fullName>
    </recommendedName>
</protein>
<proteinExistence type="predicted"/>
<name>A0A7R9IBR8_9NEOP</name>
<sequence length="115" mass="12440">MDEITVETILVACIAGAGRSYECPLCDMLIGELYAMRSHLEHHYPRDSPTCPVTCCAKAFSHPNSIDTKHCLCVVNRAECAGEHLMLGGRLGSDCLVQTIHTPADSASTPALWLP</sequence>
<dbReference type="PROSITE" id="PS00028">
    <property type="entry name" value="ZINC_FINGER_C2H2_1"/>
    <property type="match status" value="1"/>
</dbReference>
<gene>
    <name evidence="2" type="ORF">TTEB3V08_LOCUS1526</name>
</gene>
<dbReference type="AlphaFoldDB" id="A0A7R9IBR8"/>
<reference evidence="2" key="1">
    <citation type="submission" date="2020-11" db="EMBL/GenBank/DDBJ databases">
        <authorList>
            <person name="Tran Van P."/>
        </authorList>
    </citation>
    <scope>NUCLEOTIDE SEQUENCE</scope>
</reference>
<organism evidence="2">
    <name type="scientific">Timema tahoe</name>
    <dbReference type="NCBI Taxonomy" id="61484"/>
    <lineage>
        <taxon>Eukaryota</taxon>
        <taxon>Metazoa</taxon>
        <taxon>Ecdysozoa</taxon>
        <taxon>Arthropoda</taxon>
        <taxon>Hexapoda</taxon>
        <taxon>Insecta</taxon>
        <taxon>Pterygota</taxon>
        <taxon>Neoptera</taxon>
        <taxon>Polyneoptera</taxon>
        <taxon>Phasmatodea</taxon>
        <taxon>Timematodea</taxon>
        <taxon>Timematoidea</taxon>
        <taxon>Timematidae</taxon>
        <taxon>Timema</taxon>
    </lineage>
</organism>
<dbReference type="InterPro" id="IPR013087">
    <property type="entry name" value="Znf_C2H2_type"/>
</dbReference>
<feature type="domain" description="C2H2-type" evidence="1">
    <location>
        <begin position="23"/>
        <end position="43"/>
    </location>
</feature>
<accession>A0A7R9IBR8</accession>
<evidence type="ECO:0000313" key="2">
    <source>
        <dbReference type="EMBL" id="CAD7453384.1"/>
    </source>
</evidence>